<accession>A0A1V6QG46</accession>
<feature type="region of interest" description="Disordered" evidence="1">
    <location>
        <begin position="336"/>
        <end position="397"/>
    </location>
</feature>
<gene>
    <name evidence="3" type="ORF">PENANT_c004G10152</name>
</gene>
<keyword evidence="4" id="KW-1185">Reference proteome</keyword>
<evidence type="ECO:0000256" key="1">
    <source>
        <dbReference type="SAM" id="MobiDB-lite"/>
    </source>
</evidence>
<organism evidence="3 4">
    <name type="scientific">Penicillium antarcticum</name>
    <dbReference type="NCBI Taxonomy" id="416450"/>
    <lineage>
        <taxon>Eukaryota</taxon>
        <taxon>Fungi</taxon>
        <taxon>Dikarya</taxon>
        <taxon>Ascomycota</taxon>
        <taxon>Pezizomycotina</taxon>
        <taxon>Eurotiomycetes</taxon>
        <taxon>Eurotiomycetidae</taxon>
        <taxon>Eurotiales</taxon>
        <taxon>Aspergillaceae</taxon>
        <taxon>Penicillium</taxon>
    </lineage>
</organism>
<comment type="caution">
    <text evidence="3">The sequence shown here is derived from an EMBL/GenBank/DDBJ whole genome shotgun (WGS) entry which is preliminary data.</text>
</comment>
<reference evidence="4" key="1">
    <citation type="journal article" date="2017" name="Nat. Microbiol.">
        <title>Global analysis of biosynthetic gene clusters reveals vast potential of secondary metabolite production in Penicillium species.</title>
        <authorList>
            <person name="Nielsen J.C."/>
            <person name="Grijseels S."/>
            <person name="Prigent S."/>
            <person name="Ji B."/>
            <person name="Dainat J."/>
            <person name="Nielsen K.F."/>
            <person name="Frisvad J.C."/>
            <person name="Workman M."/>
            <person name="Nielsen J."/>
        </authorList>
    </citation>
    <scope>NUCLEOTIDE SEQUENCE [LARGE SCALE GENOMIC DNA]</scope>
    <source>
        <strain evidence="4">IBT 31811</strain>
    </source>
</reference>
<proteinExistence type="predicted"/>
<dbReference type="EMBL" id="MDYN01000004">
    <property type="protein sequence ID" value="OQD88184.1"/>
    <property type="molecule type" value="Genomic_DNA"/>
</dbReference>
<dbReference type="Pfam" id="PF13391">
    <property type="entry name" value="HNH_2"/>
    <property type="match status" value="1"/>
</dbReference>
<feature type="domain" description="HNH nuclease" evidence="2">
    <location>
        <begin position="145"/>
        <end position="233"/>
    </location>
</feature>
<feature type="compositionally biased region" description="Acidic residues" evidence="1">
    <location>
        <begin position="337"/>
        <end position="348"/>
    </location>
</feature>
<evidence type="ECO:0000313" key="3">
    <source>
        <dbReference type="EMBL" id="OQD88184.1"/>
    </source>
</evidence>
<dbReference type="InterPro" id="IPR003615">
    <property type="entry name" value="HNH_nuc"/>
</dbReference>
<name>A0A1V6QG46_9EURO</name>
<evidence type="ECO:0000259" key="2">
    <source>
        <dbReference type="Pfam" id="PF13391"/>
    </source>
</evidence>
<dbReference type="Proteomes" id="UP000191672">
    <property type="component" value="Unassembled WGS sequence"/>
</dbReference>
<protein>
    <recommendedName>
        <fullName evidence="2">HNH nuclease domain-containing protein</fullName>
    </recommendedName>
</protein>
<dbReference type="AlphaFoldDB" id="A0A1V6QG46"/>
<sequence>MSSAEPDDLLKDLSQSSDKGLGLRRSATVIRVNDERFNIPSHPRKLLLRRLKEALKGEKVTVPFWACVQVCDMAKLEFVVQLANLSIPMMETLTDLVASLPYKWTQRLSPYYQFETESTTSTDDPRYATAPIAKDAARERDGYKCVITGARKVYQTARIFPVLVTKPPSEVAPAFPAIWKFVDFFWDHSTGERWKKAVFNSSFDPERPVSDCTNLICLRNDLRTAWADGLFALRPVSVSDDKTEIEIEFHWQPRVGHATSDMVDVTKEPRPSKYVSSVENLFVVVSERGNSFLPIQSGYRFKITTNNPVDHPLPSFDLLDMQWNFTRMVSMSAVADTFDDGDDDDDDDGRTTVQYDYDYSKPPNEAARPTIGGWLESTVSKDSGSDGDESPPGSEFYEDISDTMSMIGPMPGQPPWQRRVSQVSVDYVEDVPEDIARMSALPPFEPKQRSVSMTSVGSNFSVVDVSMTVGGKDGDEKGEQGDAE</sequence>
<evidence type="ECO:0000313" key="4">
    <source>
        <dbReference type="Proteomes" id="UP000191672"/>
    </source>
</evidence>